<protein>
    <submittedName>
        <fullName evidence="7">Transporter, NCS1 nucleoside transporter family</fullName>
    </submittedName>
</protein>
<evidence type="ECO:0000256" key="6">
    <source>
        <dbReference type="SAM" id="Phobius"/>
    </source>
</evidence>
<dbReference type="Proteomes" id="UP000002518">
    <property type="component" value="Chromosome"/>
</dbReference>
<dbReference type="AlphaFoldDB" id="Q9YC69"/>
<feature type="transmembrane region" description="Helical" evidence="6">
    <location>
        <begin position="48"/>
        <end position="68"/>
    </location>
</feature>
<feature type="transmembrane region" description="Helical" evidence="6">
    <location>
        <begin position="20"/>
        <end position="41"/>
    </location>
</feature>
<dbReference type="eggNOG" id="arCOG03448">
    <property type="taxonomic scope" value="Archaea"/>
</dbReference>
<dbReference type="Gene3D" id="1.10.4160.10">
    <property type="entry name" value="Hydantoin permease"/>
    <property type="match status" value="1"/>
</dbReference>
<reference evidence="7 8" key="1">
    <citation type="journal article" date="1999" name="DNA Res.">
        <title>Complete genome sequence of an aerobic hyper-thermophilic crenarchaeon, Aeropyrum pernix K1.</title>
        <authorList>
            <person name="Kawarabayasi Y."/>
            <person name="Hino Y."/>
            <person name="Horikawa H."/>
            <person name="Yamazaki S."/>
            <person name="Haikawa Y."/>
            <person name="Jin-no K."/>
            <person name="Takahashi M."/>
            <person name="Sekine M."/>
            <person name="Baba S."/>
            <person name="Ankai A."/>
            <person name="Kosugi H."/>
            <person name="Hosoyama A."/>
            <person name="Fukui S."/>
            <person name="Nagai Y."/>
            <person name="Nishijima K."/>
            <person name="Nakazawa H."/>
            <person name="Takamiya M."/>
            <person name="Masuda S."/>
            <person name="Funahashi T."/>
            <person name="Tanaka T."/>
            <person name="Kudoh Y."/>
            <person name="Yamazaki J."/>
            <person name="Kushida N."/>
            <person name="Oguchi A."/>
            <person name="Aoki K."/>
            <person name="Kubota K."/>
            <person name="Nakamura Y."/>
            <person name="Nomura N."/>
            <person name="Sako Y."/>
            <person name="Kikuchi H."/>
        </authorList>
    </citation>
    <scope>NUCLEOTIDE SEQUENCE [LARGE SCALE GENOMIC DNA]</scope>
    <source>
        <strain evidence="8">ATCC 700893 / DSM 11879 / JCM 9820 / NBRC 100138 / K1</strain>
    </source>
</reference>
<evidence type="ECO:0000256" key="1">
    <source>
        <dbReference type="ARBA" id="ARBA00004141"/>
    </source>
</evidence>
<feature type="transmembrane region" description="Helical" evidence="6">
    <location>
        <begin position="203"/>
        <end position="222"/>
    </location>
</feature>
<evidence type="ECO:0000256" key="5">
    <source>
        <dbReference type="ARBA" id="ARBA00023136"/>
    </source>
</evidence>
<dbReference type="PANTHER" id="PTHR30618">
    <property type="entry name" value="NCS1 FAMILY PURINE/PYRIMIDINE TRANSPORTER"/>
    <property type="match status" value="1"/>
</dbReference>
<dbReference type="GO" id="GO:0015205">
    <property type="term" value="F:nucleobase transmembrane transporter activity"/>
    <property type="evidence" value="ECO:0007669"/>
    <property type="project" value="TreeGrafter"/>
</dbReference>
<keyword evidence="8" id="KW-1185">Reference proteome</keyword>
<keyword evidence="5 6" id="KW-0472">Membrane</keyword>
<dbReference type="GeneID" id="1445980"/>
<evidence type="ECO:0000313" key="7">
    <source>
        <dbReference type="EMBL" id="BAA80379.1"/>
    </source>
</evidence>
<comment type="subcellular location">
    <subcellularLocation>
        <location evidence="1">Membrane</location>
        <topology evidence="1">Multi-pass membrane protein</topology>
    </subcellularLocation>
</comment>
<evidence type="ECO:0000256" key="3">
    <source>
        <dbReference type="ARBA" id="ARBA00022692"/>
    </source>
</evidence>
<dbReference type="EMBL" id="BA000002">
    <property type="protein sequence ID" value="BAA80379.1"/>
    <property type="molecule type" value="Genomic_DNA"/>
</dbReference>
<gene>
    <name evidence="7" type="ordered locus">APE_1382</name>
</gene>
<feature type="transmembrane region" description="Helical" evidence="6">
    <location>
        <begin position="315"/>
        <end position="335"/>
    </location>
</feature>
<feature type="transmembrane region" description="Helical" evidence="6">
    <location>
        <begin position="273"/>
        <end position="294"/>
    </location>
</feature>
<evidence type="ECO:0000256" key="4">
    <source>
        <dbReference type="ARBA" id="ARBA00022989"/>
    </source>
</evidence>
<dbReference type="InterPro" id="IPR001248">
    <property type="entry name" value="Pur-cyt_permease"/>
</dbReference>
<dbReference type="EnsemblBacteria" id="BAA80379">
    <property type="protein sequence ID" value="BAA80379"/>
    <property type="gene ID" value="APE_1382"/>
</dbReference>
<organism evidence="7 8">
    <name type="scientific">Aeropyrum pernix (strain ATCC 700893 / DSM 11879 / JCM 9820 / NBRC 100138 / K1)</name>
    <dbReference type="NCBI Taxonomy" id="272557"/>
    <lineage>
        <taxon>Archaea</taxon>
        <taxon>Thermoproteota</taxon>
        <taxon>Thermoprotei</taxon>
        <taxon>Desulfurococcales</taxon>
        <taxon>Desulfurococcaceae</taxon>
        <taxon>Aeropyrum</taxon>
    </lineage>
</organism>
<dbReference type="KEGG" id="ape:APE_1382"/>
<dbReference type="RefSeq" id="WP_010866336.1">
    <property type="nucleotide sequence ID" value="NC_000854.2"/>
</dbReference>
<dbReference type="STRING" id="272557.APE_1382"/>
<dbReference type="PANTHER" id="PTHR30618:SF0">
    <property type="entry name" value="PURINE-URACIL PERMEASE NCS1"/>
    <property type="match status" value="1"/>
</dbReference>
<feature type="transmembrane region" description="Helical" evidence="6">
    <location>
        <begin position="114"/>
        <end position="132"/>
    </location>
</feature>
<proteinExistence type="inferred from homology"/>
<accession>Q9YC69</accession>
<keyword evidence="3 6" id="KW-0812">Transmembrane</keyword>
<keyword evidence="4 6" id="KW-1133">Transmembrane helix</keyword>
<feature type="transmembrane region" description="Helical" evidence="6">
    <location>
        <begin position="138"/>
        <end position="158"/>
    </location>
</feature>
<evidence type="ECO:0000256" key="2">
    <source>
        <dbReference type="ARBA" id="ARBA00008974"/>
    </source>
</evidence>
<dbReference type="InterPro" id="IPR045225">
    <property type="entry name" value="Uracil/uridine/allantoin_perm"/>
</dbReference>
<name>Q9YC69_AERPE</name>
<dbReference type="GO" id="GO:0005886">
    <property type="term" value="C:plasma membrane"/>
    <property type="evidence" value="ECO:0007669"/>
    <property type="project" value="TreeGrafter"/>
</dbReference>
<dbReference type="Pfam" id="PF02133">
    <property type="entry name" value="Transp_cyt_pur"/>
    <property type="match status" value="1"/>
</dbReference>
<feature type="transmembrane region" description="Helical" evidence="6">
    <location>
        <begin position="382"/>
        <end position="401"/>
    </location>
</feature>
<feature type="transmembrane region" description="Helical" evidence="6">
    <location>
        <begin position="421"/>
        <end position="440"/>
    </location>
</feature>
<dbReference type="PIR" id="E72615">
    <property type="entry name" value="E72615"/>
</dbReference>
<feature type="transmembrane region" description="Helical" evidence="6">
    <location>
        <begin position="234"/>
        <end position="253"/>
    </location>
</feature>
<evidence type="ECO:0000313" key="8">
    <source>
        <dbReference type="Proteomes" id="UP000002518"/>
    </source>
</evidence>
<feature type="transmembrane region" description="Helical" evidence="6">
    <location>
        <begin position="165"/>
        <end position="183"/>
    </location>
</feature>
<feature type="transmembrane region" description="Helical" evidence="6">
    <location>
        <begin position="341"/>
        <end position="370"/>
    </location>
</feature>
<sequence length="450" mass="47321">MGLGNTPEKGGGLGALEYTFIMFSMASCLPLFFLGPIAFNLGLSLQEALLAALVGNLVVAVAMALNGHAGIKHKIDFPEQAVRSLGELTGKAAVVMRGLVGAMWFGVEAYNGALALNLILLFALGLTGAALLEKATVLIPAALVLYLGSMYLVLKLGVKGIGKAATLAGPLLLLYFAWLWIWMKNSGFQPSEAPKGVGLLSSAFLIYLAIQTNWWATVAVNISDLSREAKSWGALWIGVMLGMVGGQLIGTYLSYELVLLTGKTLPQEIITEFAPGAIAVLLGLAFAFLAPWTTDLTANLPPMIDILKSIFGMSWKRASLLSAAAGFVLAPWWLLDNAPQIVGYVTSFAASYGVILGPILGALLAAHWVGGLNRPPNPSYKPVILPTTAGLLAGLIVSYAIAYPLGMVTSVLGVPFPQGPIWYVGVAVSVIAAALLLKLVPAKVKFKNET</sequence>
<comment type="similarity">
    <text evidence="2">Belongs to the purine-cytosine permease (2.A.39) family.</text>
</comment>